<feature type="region of interest" description="Disordered" evidence="1">
    <location>
        <begin position="1"/>
        <end position="219"/>
    </location>
</feature>
<feature type="compositionally biased region" description="Gly residues" evidence="1">
    <location>
        <begin position="166"/>
        <end position="176"/>
    </location>
</feature>
<organism evidence="2 3">
    <name type="scientific">Zea mays</name>
    <name type="common">Maize</name>
    <dbReference type="NCBI Taxonomy" id="4577"/>
    <lineage>
        <taxon>Eukaryota</taxon>
        <taxon>Viridiplantae</taxon>
        <taxon>Streptophyta</taxon>
        <taxon>Embryophyta</taxon>
        <taxon>Tracheophyta</taxon>
        <taxon>Spermatophyta</taxon>
        <taxon>Magnoliopsida</taxon>
        <taxon>Liliopsida</taxon>
        <taxon>Poales</taxon>
        <taxon>Poaceae</taxon>
        <taxon>PACMAD clade</taxon>
        <taxon>Panicoideae</taxon>
        <taxon>Andropogonodae</taxon>
        <taxon>Andropogoneae</taxon>
        <taxon>Tripsacinae</taxon>
        <taxon>Zea</taxon>
    </lineage>
</organism>
<dbReference type="Proteomes" id="UP000007305">
    <property type="component" value="Chromosome 3"/>
</dbReference>
<feature type="compositionally biased region" description="Basic and acidic residues" evidence="1">
    <location>
        <begin position="86"/>
        <end position="104"/>
    </location>
</feature>
<protein>
    <submittedName>
        <fullName evidence="2">Uncharacterized protein</fullName>
    </submittedName>
</protein>
<evidence type="ECO:0000313" key="2">
    <source>
        <dbReference type="EnsemblPlants" id="Zm00001eb121240_P002"/>
    </source>
</evidence>
<accession>A0A804MYI1</accession>
<dbReference type="EnsemblPlants" id="Zm00001eb121240_T002">
    <property type="protein sequence ID" value="Zm00001eb121240_P002"/>
    <property type="gene ID" value="Zm00001eb121240"/>
</dbReference>
<reference evidence="2" key="3">
    <citation type="submission" date="2021-05" db="UniProtKB">
        <authorList>
            <consortium name="EnsemblPlants"/>
        </authorList>
    </citation>
    <scope>IDENTIFICATION</scope>
    <source>
        <strain evidence="2">cv. B73</strain>
    </source>
</reference>
<feature type="compositionally biased region" description="Basic and acidic residues" evidence="1">
    <location>
        <begin position="15"/>
        <end position="31"/>
    </location>
</feature>
<sequence>MDGGRAQAIPGGPGEAREGRLARHLPALRDDADPDAGGQPRPEVLPPAEQPDAQEAQVQPLRRGGERREGGDELHQGHGAPAAQGRHHDRDRDWLRRTRNRDDGTAPAGPVARRRQATSEARPRRAASEQPAVPAAAAVLGGNWPHGAEPGPGAAETQPPFFVADGGKGWWPGAGPGAEDLDRPAERAPAAGPDGAIAAAAAAAAAEDALSGDHQGHMT</sequence>
<gene>
    <name evidence="2" type="primary">LOC110973014</name>
</gene>
<proteinExistence type="predicted"/>
<dbReference type="AlphaFoldDB" id="A0A804MYI1"/>
<dbReference type="Gramene" id="Zm00001eb121240_T002">
    <property type="protein sequence ID" value="Zm00001eb121240_P002"/>
    <property type="gene ID" value="Zm00001eb121240"/>
</dbReference>
<feature type="compositionally biased region" description="Low complexity" evidence="1">
    <location>
        <begin position="188"/>
        <end position="209"/>
    </location>
</feature>
<reference evidence="3" key="1">
    <citation type="submission" date="2015-12" db="EMBL/GenBank/DDBJ databases">
        <title>Update maize B73 reference genome by single molecule sequencing technologies.</title>
        <authorList>
            <consortium name="Maize Genome Sequencing Project"/>
            <person name="Ware D."/>
        </authorList>
    </citation>
    <scope>NUCLEOTIDE SEQUENCE [LARGE SCALE GENOMIC DNA]</scope>
    <source>
        <strain evidence="3">cv. B73</strain>
    </source>
</reference>
<keyword evidence="3" id="KW-1185">Reference proteome</keyword>
<evidence type="ECO:0000256" key="1">
    <source>
        <dbReference type="SAM" id="MobiDB-lite"/>
    </source>
</evidence>
<name>A0A804MYI1_MAIZE</name>
<reference evidence="2" key="2">
    <citation type="submission" date="2019-07" db="EMBL/GenBank/DDBJ databases">
        <authorList>
            <person name="Seetharam A."/>
            <person name="Woodhouse M."/>
            <person name="Cannon E."/>
        </authorList>
    </citation>
    <scope>NUCLEOTIDE SEQUENCE [LARGE SCALE GENOMIC DNA]</scope>
    <source>
        <strain evidence="2">cv. B73</strain>
    </source>
</reference>
<feature type="compositionally biased region" description="Basic and acidic residues" evidence="1">
    <location>
        <begin position="63"/>
        <end position="76"/>
    </location>
</feature>
<evidence type="ECO:0000313" key="3">
    <source>
        <dbReference type="Proteomes" id="UP000007305"/>
    </source>
</evidence>